<dbReference type="EMBL" id="FWXF01000015">
    <property type="protein sequence ID" value="SMC25955.1"/>
    <property type="molecule type" value="Genomic_DNA"/>
</dbReference>
<dbReference type="InterPro" id="IPR027417">
    <property type="entry name" value="P-loop_NTPase"/>
</dbReference>
<dbReference type="NCBIfam" id="TIGR01727">
    <property type="entry name" value="oligo_HPY"/>
    <property type="match status" value="1"/>
</dbReference>
<dbReference type="InterPro" id="IPR013563">
    <property type="entry name" value="Oligopep_ABC_C"/>
</dbReference>
<organism evidence="6 7">
    <name type="scientific">Desulfacinum hydrothermale DSM 13146</name>
    <dbReference type="NCBI Taxonomy" id="1121390"/>
    <lineage>
        <taxon>Bacteria</taxon>
        <taxon>Pseudomonadati</taxon>
        <taxon>Thermodesulfobacteriota</taxon>
        <taxon>Syntrophobacteria</taxon>
        <taxon>Syntrophobacterales</taxon>
        <taxon>Syntrophobacteraceae</taxon>
        <taxon>Desulfacinum</taxon>
    </lineage>
</organism>
<dbReference type="Pfam" id="PF00005">
    <property type="entry name" value="ABC_tran"/>
    <property type="match status" value="1"/>
</dbReference>
<dbReference type="Proteomes" id="UP000192783">
    <property type="component" value="Unassembled WGS sequence"/>
</dbReference>
<comment type="similarity">
    <text evidence="1">Belongs to the ABC transporter superfamily.</text>
</comment>
<evidence type="ECO:0000256" key="3">
    <source>
        <dbReference type="ARBA" id="ARBA00022741"/>
    </source>
</evidence>
<dbReference type="PANTHER" id="PTHR43776">
    <property type="entry name" value="TRANSPORT ATP-BINDING PROTEIN"/>
    <property type="match status" value="1"/>
</dbReference>
<feature type="domain" description="ABC transporter" evidence="5">
    <location>
        <begin position="7"/>
        <end position="257"/>
    </location>
</feature>
<evidence type="ECO:0000256" key="2">
    <source>
        <dbReference type="ARBA" id="ARBA00022448"/>
    </source>
</evidence>
<dbReference type="FunFam" id="3.40.50.300:FF:000016">
    <property type="entry name" value="Oligopeptide ABC transporter ATP-binding component"/>
    <property type="match status" value="1"/>
</dbReference>
<gene>
    <name evidence="6" type="ORF">SAMN02746041_02470</name>
</gene>
<dbReference type="InterPro" id="IPR003593">
    <property type="entry name" value="AAA+_ATPase"/>
</dbReference>
<name>A0A1W1XQ32_9BACT</name>
<keyword evidence="7" id="KW-1185">Reference proteome</keyword>
<evidence type="ECO:0000256" key="4">
    <source>
        <dbReference type="ARBA" id="ARBA00022840"/>
    </source>
</evidence>
<sequence>MSDGVVIRAVGLKKYFSAGSGLWGRRKVFVKAVDGVSFEGRQGETLGLVGESGCGKSTVGMLLSGLHRPEAGRVFYRGQDIMKLDGRERRRMRRNIQVVFQDPQSSLDPRMLIKKAVGFPLEVNRLARGAEVTRRVEAMLAEVGLRPEHMYRYPHEFSGGQRQRINIARALITGPQFVVLDEPTSALDVSVQAQILNLIKDLQRRRGYSYLFISHDLSVIRHVSHRVAVMYLGRIVESAPRRQLFSAPRHPYTRALMAAVPTPDPTRRRPLALLPGDVPSPVHIPPGCRFHPRCSEALDVCRHVEPTEVPVGSDHWVACHLWGGGA</sequence>
<protein>
    <submittedName>
        <fullName evidence="6">Peptide/nickel transport system ATP-binding protein</fullName>
    </submittedName>
</protein>
<proteinExistence type="inferred from homology"/>
<reference evidence="6 7" key="1">
    <citation type="submission" date="2017-04" db="EMBL/GenBank/DDBJ databases">
        <authorList>
            <person name="Afonso C.L."/>
            <person name="Miller P.J."/>
            <person name="Scott M.A."/>
            <person name="Spackman E."/>
            <person name="Goraichik I."/>
            <person name="Dimitrov K.M."/>
            <person name="Suarez D.L."/>
            <person name="Swayne D.E."/>
        </authorList>
    </citation>
    <scope>NUCLEOTIDE SEQUENCE [LARGE SCALE GENOMIC DNA]</scope>
    <source>
        <strain evidence="6 7">DSM 13146</strain>
    </source>
</reference>
<dbReference type="PROSITE" id="PS50893">
    <property type="entry name" value="ABC_TRANSPORTER_2"/>
    <property type="match status" value="1"/>
</dbReference>
<dbReference type="Gene3D" id="3.40.50.300">
    <property type="entry name" value="P-loop containing nucleotide triphosphate hydrolases"/>
    <property type="match status" value="1"/>
</dbReference>
<dbReference type="STRING" id="1121390.SAMN02746041_02470"/>
<dbReference type="PANTHER" id="PTHR43776:SF7">
    <property type="entry name" value="D,D-DIPEPTIDE TRANSPORT ATP-BINDING PROTEIN DDPF-RELATED"/>
    <property type="match status" value="1"/>
</dbReference>
<dbReference type="GO" id="GO:0016887">
    <property type="term" value="F:ATP hydrolysis activity"/>
    <property type="evidence" value="ECO:0007669"/>
    <property type="project" value="InterPro"/>
</dbReference>
<dbReference type="InterPro" id="IPR003439">
    <property type="entry name" value="ABC_transporter-like_ATP-bd"/>
</dbReference>
<evidence type="ECO:0000256" key="1">
    <source>
        <dbReference type="ARBA" id="ARBA00005417"/>
    </source>
</evidence>
<dbReference type="PROSITE" id="PS00211">
    <property type="entry name" value="ABC_TRANSPORTER_1"/>
    <property type="match status" value="1"/>
</dbReference>
<dbReference type="GO" id="GO:0055085">
    <property type="term" value="P:transmembrane transport"/>
    <property type="evidence" value="ECO:0007669"/>
    <property type="project" value="UniProtKB-ARBA"/>
</dbReference>
<dbReference type="InterPro" id="IPR017871">
    <property type="entry name" value="ABC_transporter-like_CS"/>
</dbReference>
<keyword evidence="4 6" id="KW-0067">ATP-binding</keyword>
<keyword evidence="3" id="KW-0547">Nucleotide-binding</keyword>
<accession>A0A1W1XQ32</accession>
<evidence type="ECO:0000259" key="5">
    <source>
        <dbReference type="PROSITE" id="PS50893"/>
    </source>
</evidence>
<dbReference type="Pfam" id="PF08352">
    <property type="entry name" value="oligo_HPY"/>
    <property type="match status" value="1"/>
</dbReference>
<dbReference type="GO" id="GO:0015833">
    <property type="term" value="P:peptide transport"/>
    <property type="evidence" value="ECO:0007669"/>
    <property type="project" value="InterPro"/>
</dbReference>
<evidence type="ECO:0000313" key="6">
    <source>
        <dbReference type="EMBL" id="SMC25955.1"/>
    </source>
</evidence>
<dbReference type="GO" id="GO:0005524">
    <property type="term" value="F:ATP binding"/>
    <property type="evidence" value="ECO:0007669"/>
    <property type="project" value="UniProtKB-KW"/>
</dbReference>
<dbReference type="AlphaFoldDB" id="A0A1W1XQ32"/>
<dbReference type="SUPFAM" id="SSF52540">
    <property type="entry name" value="P-loop containing nucleoside triphosphate hydrolases"/>
    <property type="match status" value="1"/>
</dbReference>
<evidence type="ECO:0000313" key="7">
    <source>
        <dbReference type="Proteomes" id="UP000192783"/>
    </source>
</evidence>
<dbReference type="CDD" id="cd03257">
    <property type="entry name" value="ABC_NikE_OppD_transporters"/>
    <property type="match status" value="1"/>
</dbReference>
<dbReference type="InterPro" id="IPR050319">
    <property type="entry name" value="ABC_transp_ATP-bind"/>
</dbReference>
<dbReference type="SMART" id="SM00382">
    <property type="entry name" value="AAA"/>
    <property type="match status" value="1"/>
</dbReference>
<keyword evidence="2" id="KW-0813">Transport</keyword>